<dbReference type="AlphaFoldDB" id="A0A150IR71"/>
<evidence type="ECO:0000313" key="2">
    <source>
        <dbReference type="Proteomes" id="UP000075578"/>
    </source>
</evidence>
<accession>A0A150IR71</accession>
<proteinExistence type="predicted"/>
<organism evidence="1 2">
    <name type="scientific">Candidatus Methanofastidiosum methylothiophilum</name>
    <dbReference type="NCBI Taxonomy" id="1705564"/>
    <lineage>
        <taxon>Archaea</taxon>
        <taxon>Methanobacteriati</taxon>
        <taxon>Methanobacteriota</taxon>
        <taxon>Stenosarchaea group</taxon>
        <taxon>Candidatus Methanofastidiosia</taxon>
        <taxon>Candidatus Methanofastidiosales</taxon>
        <taxon>Candidatus Methanofastidiosaceae</taxon>
        <taxon>Candidatus Methanofastidiosum</taxon>
    </lineage>
</organism>
<gene>
    <name evidence="1" type="ORF">AMQ74_01687</name>
</gene>
<protein>
    <submittedName>
        <fullName evidence="1">Uncharacterized protein</fullName>
    </submittedName>
</protein>
<sequence>MENCGICNDRKATNVCSKCGKPYCEHDGNRDTCSMCLRQSPLVLCATY</sequence>
<reference evidence="1 2" key="1">
    <citation type="journal article" date="2016" name="ISME J.">
        <title>Chasing the elusive Euryarchaeota class WSA2: genomes reveal a uniquely fastidious methyl-reducing methanogen.</title>
        <authorList>
            <person name="Nobu M.K."/>
            <person name="Narihiro T."/>
            <person name="Kuroda K."/>
            <person name="Mei R."/>
            <person name="Liu W.T."/>
        </authorList>
    </citation>
    <scope>NUCLEOTIDE SEQUENCE [LARGE SCALE GENOMIC DNA]</scope>
    <source>
        <strain evidence="1">U1lsi0528_Bin089</strain>
    </source>
</reference>
<name>A0A150IR71_9EURY</name>
<dbReference type="Proteomes" id="UP000075578">
    <property type="component" value="Unassembled WGS sequence"/>
</dbReference>
<dbReference type="EMBL" id="LNGD01000159">
    <property type="protein sequence ID" value="KYC47392.1"/>
    <property type="molecule type" value="Genomic_DNA"/>
</dbReference>
<comment type="caution">
    <text evidence="1">The sequence shown here is derived from an EMBL/GenBank/DDBJ whole genome shotgun (WGS) entry which is preliminary data.</text>
</comment>
<evidence type="ECO:0000313" key="1">
    <source>
        <dbReference type="EMBL" id="KYC47392.1"/>
    </source>
</evidence>